<evidence type="ECO:0000256" key="2">
    <source>
        <dbReference type="ARBA" id="ARBA00006824"/>
    </source>
</evidence>
<evidence type="ECO:0000313" key="9">
    <source>
        <dbReference type="Proteomes" id="UP000053411"/>
    </source>
</evidence>
<comment type="similarity">
    <text evidence="2 6">Belongs to the peroxisomal membrane protein PXMP2/4 family.</text>
</comment>
<keyword evidence="3 6" id="KW-0812">Transmembrane</keyword>
<evidence type="ECO:0000256" key="4">
    <source>
        <dbReference type="ARBA" id="ARBA00022989"/>
    </source>
</evidence>
<dbReference type="AlphaFoldDB" id="A0A0D2JXG6"/>
<organism evidence="8 9">
    <name type="scientific">Fonsecaea multimorphosa CBS 102226</name>
    <dbReference type="NCBI Taxonomy" id="1442371"/>
    <lineage>
        <taxon>Eukaryota</taxon>
        <taxon>Fungi</taxon>
        <taxon>Dikarya</taxon>
        <taxon>Ascomycota</taxon>
        <taxon>Pezizomycotina</taxon>
        <taxon>Eurotiomycetes</taxon>
        <taxon>Chaetothyriomycetidae</taxon>
        <taxon>Chaetothyriales</taxon>
        <taxon>Herpotrichiellaceae</taxon>
        <taxon>Fonsecaea</taxon>
    </lineage>
</organism>
<keyword evidence="5 6" id="KW-0472">Membrane</keyword>
<keyword evidence="4 6" id="KW-1133">Transmembrane helix</keyword>
<dbReference type="RefSeq" id="XP_016629347.1">
    <property type="nucleotide sequence ID" value="XM_016779636.1"/>
</dbReference>
<dbReference type="OrthoDB" id="10267969at2759"/>
<sequence length="264" mass="30622">MSRQPQSTDYRYWLSKLRPGRPLLEAWILSAIIVSISNTLAQVIDAYKKEGQEAFRFDLARLLRFLCLDLITAPLNYKWQEVLEKTFPRHHDPASSSRKEYHSIPLEDRDVEKDSNADQVENDDREPPVAEGSSPPRPPRQLREQQHSPPTPTRKRKKTKHKTLLAKKNWKNIWIKWFIDCITVGAILNTVAFLVIMGFLNGQPSKIPHNLRTQTLTIIVNGYKIWPFANIIAHSVISFERRIPFFATVALCWNVYLSLVAERL</sequence>
<reference evidence="8 9" key="1">
    <citation type="submission" date="2015-01" db="EMBL/GenBank/DDBJ databases">
        <title>The Genome Sequence of Fonsecaea multimorphosa CBS 102226.</title>
        <authorList>
            <consortium name="The Broad Institute Genomics Platform"/>
            <person name="Cuomo C."/>
            <person name="de Hoog S."/>
            <person name="Gorbushina A."/>
            <person name="Stielow B."/>
            <person name="Teixiera M."/>
            <person name="Abouelleil A."/>
            <person name="Chapman S.B."/>
            <person name="Priest M."/>
            <person name="Young S.K."/>
            <person name="Wortman J."/>
            <person name="Nusbaum C."/>
            <person name="Birren B."/>
        </authorList>
    </citation>
    <scope>NUCLEOTIDE SEQUENCE [LARGE SCALE GENOMIC DNA]</scope>
    <source>
        <strain evidence="8 9">CBS 102226</strain>
    </source>
</reference>
<dbReference type="VEuPathDB" id="FungiDB:Z520_09141"/>
<keyword evidence="9" id="KW-1185">Reference proteome</keyword>
<dbReference type="STRING" id="1442371.A0A0D2JXG6"/>
<dbReference type="InterPro" id="IPR007248">
    <property type="entry name" value="Mpv17_PMP22"/>
</dbReference>
<dbReference type="PANTHER" id="PTHR11266:SF80">
    <property type="entry name" value="PEROXISOMAL MEMBRANE PROTEIN 2"/>
    <property type="match status" value="1"/>
</dbReference>
<evidence type="ECO:0000256" key="6">
    <source>
        <dbReference type="RuleBase" id="RU363053"/>
    </source>
</evidence>
<proteinExistence type="inferred from homology"/>
<feature type="transmembrane region" description="Helical" evidence="6">
    <location>
        <begin position="177"/>
        <end position="200"/>
    </location>
</feature>
<dbReference type="Pfam" id="PF04117">
    <property type="entry name" value="Mpv17_PMP22"/>
    <property type="match status" value="1"/>
</dbReference>
<dbReference type="GeneID" id="27714887"/>
<evidence type="ECO:0000256" key="1">
    <source>
        <dbReference type="ARBA" id="ARBA00004141"/>
    </source>
</evidence>
<dbReference type="EMBL" id="KN848083">
    <property type="protein sequence ID" value="KIX95224.1"/>
    <property type="molecule type" value="Genomic_DNA"/>
</dbReference>
<evidence type="ECO:0000256" key="5">
    <source>
        <dbReference type="ARBA" id="ARBA00023136"/>
    </source>
</evidence>
<feature type="compositionally biased region" description="Basic residues" evidence="7">
    <location>
        <begin position="153"/>
        <end position="163"/>
    </location>
</feature>
<feature type="region of interest" description="Disordered" evidence="7">
    <location>
        <begin position="89"/>
        <end position="163"/>
    </location>
</feature>
<dbReference type="GO" id="GO:0005778">
    <property type="term" value="C:peroxisomal membrane"/>
    <property type="evidence" value="ECO:0007669"/>
    <property type="project" value="TreeGrafter"/>
</dbReference>
<dbReference type="Proteomes" id="UP000053411">
    <property type="component" value="Unassembled WGS sequence"/>
</dbReference>
<evidence type="ECO:0000313" key="8">
    <source>
        <dbReference type="EMBL" id="KIX95224.1"/>
    </source>
</evidence>
<gene>
    <name evidence="8" type="ORF">Z520_09141</name>
</gene>
<evidence type="ECO:0000256" key="7">
    <source>
        <dbReference type="SAM" id="MobiDB-lite"/>
    </source>
</evidence>
<name>A0A0D2JXG6_9EURO</name>
<feature type="transmembrane region" description="Helical" evidence="6">
    <location>
        <begin position="243"/>
        <end position="261"/>
    </location>
</feature>
<evidence type="ECO:0000256" key="3">
    <source>
        <dbReference type="ARBA" id="ARBA00022692"/>
    </source>
</evidence>
<dbReference type="PANTHER" id="PTHR11266">
    <property type="entry name" value="PEROXISOMAL MEMBRANE PROTEIN 2, PXMP2 MPV17"/>
    <property type="match status" value="1"/>
</dbReference>
<comment type="subcellular location">
    <subcellularLocation>
        <location evidence="1">Membrane</location>
        <topology evidence="1">Multi-pass membrane protein</topology>
    </subcellularLocation>
</comment>
<protein>
    <submittedName>
        <fullName evidence="8">Uncharacterized protein</fullName>
    </submittedName>
</protein>
<accession>A0A0D2JXG6</accession>
<feature type="compositionally biased region" description="Basic and acidic residues" evidence="7">
    <location>
        <begin position="89"/>
        <end position="116"/>
    </location>
</feature>